<sequence>MKHNQERSRVKRVQVTFTGEQWSLIERFRGVMGNDDAEIVRNIVLAWLAEKSVISTHVKGNTGFGRGELR</sequence>
<protein>
    <recommendedName>
        <fullName evidence="3">CopG family transcriptional regulator</fullName>
    </recommendedName>
</protein>
<evidence type="ECO:0000313" key="2">
    <source>
        <dbReference type="Proteomes" id="UP000002376"/>
    </source>
</evidence>
<dbReference type="KEGG" id="tag:Tagg_0880"/>
<keyword evidence="2" id="KW-1185">Reference proteome</keyword>
<accession>D5U202</accession>
<dbReference type="AlphaFoldDB" id="D5U202"/>
<name>D5U202_THEAM</name>
<proteinExistence type="predicted"/>
<evidence type="ECO:0008006" key="3">
    <source>
        <dbReference type="Google" id="ProtNLM"/>
    </source>
</evidence>
<reference evidence="2" key="2">
    <citation type="journal article" date="2010" name="Stand. Genomic Sci.">
        <title>Complete genome sequence of Thermosphaera aggregans type strain (M11TLT).</title>
        <authorList>
            <person name="Spring S."/>
            <person name="Rachel R."/>
            <person name="Lapidus A."/>
            <person name="Davenport K."/>
            <person name="Tice H."/>
            <person name="Copeland A."/>
            <person name="Cheng J.-F."/>
            <person name="Lucas S."/>
            <person name="Chen F."/>
            <person name="Nolan M."/>
            <person name="Bruce D."/>
            <person name="Goodwin L."/>
            <person name="Pitluck S."/>
            <person name="Ivanova N."/>
            <person name="Mavromatis K."/>
            <person name="Ovchinnikova G."/>
            <person name="Pati A."/>
            <person name="Chen A."/>
            <person name="Palaniappan K."/>
            <person name="Land M."/>
            <person name="Hauser L."/>
            <person name="Chang Y.-J."/>
            <person name="Jeffries C.C."/>
            <person name="Brettin T."/>
            <person name="Detter J.C."/>
            <person name="Tapia R."/>
            <person name="Han C."/>
            <person name="Heimerl T."/>
            <person name="Weikl F."/>
            <person name="Brambilla E."/>
            <person name="Goker M."/>
            <person name="Bristow J."/>
            <person name="Eisen J.A."/>
            <person name="Markowitz V."/>
            <person name="Hugenholtz P."/>
            <person name="Kyrpides N.C."/>
            <person name="Klenk H.-P."/>
        </authorList>
    </citation>
    <scope>NUCLEOTIDE SEQUENCE [LARGE SCALE GENOMIC DNA]</scope>
    <source>
        <strain evidence="2">DSM 11486 / M11TL</strain>
    </source>
</reference>
<dbReference type="Proteomes" id="UP000002376">
    <property type="component" value="Chromosome"/>
</dbReference>
<dbReference type="HOGENOM" id="CLU_202286_0_0_2"/>
<dbReference type="OrthoDB" id="21375at2157"/>
<dbReference type="GeneID" id="9165897"/>
<dbReference type="eggNOG" id="arCOG07514">
    <property type="taxonomic scope" value="Archaea"/>
</dbReference>
<reference evidence="1 2" key="1">
    <citation type="journal article" date="2010" name="Stand. Genomic Sci.">
        <title>Complete genome sequence of Thermosphaera aggregans type strain (M11TL).</title>
        <authorList>
            <person name="Spring S."/>
            <person name="Rachel R."/>
            <person name="Lapidus A."/>
            <person name="Davenport K."/>
            <person name="Tice H."/>
            <person name="Copeland A."/>
            <person name="Cheng J.F."/>
            <person name="Lucas S."/>
            <person name="Chen F."/>
            <person name="Nolan M."/>
            <person name="Bruce D."/>
            <person name="Goodwin L."/>
            <person name="Pitluck S."/>
            <person name="Ivanova N."/>
            <person name="Mavromatis K."/>
            <person name="Ovchinnikova G."/>
            <person name="Pati A."/>
            <person name="Chen A."/>
            <person name="Palaniappan K."/>
            <person name="Land M."/>
            <person name="Hauser L."/>
            <person name="Chang Y.J."/>
            <person name="Jeffries C.C."/>
            <person name="Brettin T."/>
            <person name="Detter J.C."/>
            <person name="Tapia R."/>
            <person name="Han C."/>
            <person name="Heimerl T."/>
            <person name="Weikl F."/>
            <person name="Brambilla E."/>
            <person name="Goker M."/>
            <person name="Bristow J."/>
            <person name="Eisen J.A."/>
            <person name="Markowitz V."/>
            <person name="Hugenholtz P."/>
            <person name="Kyrpides N.C."/>
            <person name="Klenk H.P."/>
        </authorList>
    </citation>
    <scope>NUCLEOTIDE SEQUENCE [LARGE SCALE GENOMIC DNA]</scope>
    <source>
        <strain evidence="2">DSM 11486 / M11TL</strain>
    </source>
</reference>
<reference key="3">
    <citation type="submission" date="2010-02" db="EMBL/GenBank/DDBJ databases">
        <title>Complete genome sequence of Thermosphaera aggregans type strain (M11TL).</title>
        <authorList>
            <consortium name="US DOE Joint Genome Institute (JGI-PGF)"/>
            <person name="Spring S."/>
            <person name="Lapidus A."/>
            <person name="Munk C."/>
            <person name="Schroeder M."/>
            <person name="Glavina Del Rio T."/>
            <person name="Tice H."/>
            <person name="Copeland A."/>
            <person name="Cheng J.-F."/>
            <person name="Lucas S."/>
            <person name="Chen F."/>
            <person name="Nolan M."/>
            <person name="Bruce D."/>
            <person name="Goodwin L."/>
            <person name="Pitluck S."/>
            <person name="Ivanova N."/>
            <person name="Mavromatis K."/>
            <person name="Ovchinnikova G."/>
            <person name="Pati A."/>
            <person name="Chen A."/>
            <person name="Palaniappan K."/>
            <person name="Land M."/>
            <person name="Hauser L."/>
            <person name="Chang Y.-J."/>
            <person name="Jeffries C.C."/>
            <person name="Brettin T."/>
            <person name="Detter J.C."/>
            <person name="Tapia R."/>
            <person name="Han C."/>
            <person name="Chain P."/>
            <person name="Heimerl T."/>
            <person name="Weik F."/>
            <person name="Goker M."/>
            <person name="Rachel R."/>
            <person name="Bristow J."/>
            <person name="Eisen J.A."/>
            <person name="Markowitz V."/>
            <person name="Hugenholtz P."/>
            <person name="Kyrpides N.C."/>
            <person name="Klenk H.-P."/>
        </authorList>
    </citation>
    <scope>NUCLEOTIDE SEQUENCE</scope>
    <source>
        <strain>DSM 11486</strain>
    </source>
</reference>
<dbReference type="RefSeq" id="WP_013129745.1">
    <property type="nucleotide sequence ID" value="NC_014160.1"/>
</dbReference>
<gene>
    <name evidence="1" type="ordered locus">Tagg_0880</name>
</gene>
<dbReference type="EMBL" id="CP001939">
    <property type="protein sequence ID" value="ADG91152.1"/>
    <property type="molecule type" value="Genomic_DNA"/>
</dbReference>
<dbReference type="STRING" id="633148.Tagg_0880"/>
<evidence type="ECO:0000313" key="1">
    <source>
        <dbReference type="EMBL" id="ADG91152.1"/>
    </source>
</evidence>
<organism evidence="1 2">
    <name type="scientific">Thermosphaera aggregans (strain DSM 11486 / M11TL)</name>
    <dbReference type="NCBI Taxonomy" id="633148"/>
    <lineage>
        <taxon>Archaea</taxon>
        <taxon>Thermoproteota</taxon>
        <taxon>Thermoprotei</taxon>
        <taxon>Desulfurococcales</taxon>
        <taxon>Desulfurococcaceae</taxon>
        <taxon>Thermosphaera</taxon>
    </lineage>
</organism>